<name>I1CIV1_RHIO9</name>
<dbReference type="OrthoDB" id="2269493at2759"/>
<evidence type="ECO:0000256" key="1">
    <source>
        <dbReference type="SAM" id="MobiDB-lite"/>
    </source>
</evidence>
<reference evidence="2 3" key="1">
    <citation type="journal article" date="2009" name="PLoS Genet.">
        <title>Genomic analysis of the basal lineage fungus Rhizopus oryzae reveals a whole-genome duplication.</title>
        <authorList>
            <person name="Ma L.-J."/>
            <person name="Ibrahim A.S."/>
            <person name="Skory C."/>
            <person name="Grabherr M.G."/>
            <person name="Burger G."/>
            <person name="Butler M."/>
            <person name="Elias M."/>
            <person name="Idnurm A."/>
            <person name="Lang B.F."/>
            <person name="Sone T."/>
            <person name="Abe A."/>
            <person name="Calvo S.E."/>
            <person name="Corrochano L.M."/>
            <person name="Engels R."/>
            <person name="Fu J."/>
            <person name="Hansberg W."/>
            <person name="Kim J.-M."/>
            <person name="Kodira C.D."/>
            <person name="Koehrsen M.J."/>
            <person name="Liu B."/>
            <person name="Miranda-Saavedra D."/>
            <person name="O'Leary S."/>
            <person name="Ortiz-Castellanos L."/>
            <person name="Poulter R."/>
            <person name="Rodriguez-Romero J."/>
            <person name="Ruiz-Herrera J."/>
            <person name="Shen Y.-Q."/>
            <person name="Zeng Q."/>
            <person name="Galagan J."/>
            <person name="Birren B.W."/>
            <person name="Cuomo C.A."/>
            <person name="Wickes B.L."/>
        </authorList>
    </citation>
    <scope>NUCLEOTIDE SEQUENCE [LARGE SCALE GENOMIC DNA]</scope>
    <source>
        <strain evidence="3">RA 99-880 / ATCC MYA-4621 / FGSC 9543 / NRRL 43880</strain>
    </source>
</reference>
<proteinExistence type="predicted"/>
<accession>I1CIV1</accession>
<dbReference type="GeneID" id="93620057"/>
<evidence type="ECO:0000313" key="3">
    <source>
        <dbReference type="Proteomes" id="UP000009138"/>
    </source>
</evidence>
<organism evidence="2 3">
    <name type="scientific">Rhizopus delemar (strain RA 99-880 / ATCC MYA-4621 / FGSC 9543 / NRRL 43880)</name>
    <name type="common">Mucormycosis agent</name>
    <name type="synonym">Rhizopus arrhizus var. delemar</name>
    <dbReference type="NCBI Taxonomy" id="246409"/>
    <lineage>
        <taxon>Eukaryota</taxon>
        <taxon>Fungi</taxon>
        <taxon>Fungi incertae sedis</taxon>
        <taxon>Mucoromycota</taxon>
        <taxon>Mucoromycotina</taxon>
        <taxon>Mucoromycetes</taxon>
        <taxon>Mucorales</taxon>
        <taxon>Mucorineae</taxon>
        <taxon>Rhizopodaceae</taxon>
        <taxon>Rhizopus</taxon>
    </lineage>
</organism>
<dbReference type="AlphaFoldDB" id="I1CIV1"/>
<dbReference type="Proteomes" id="UP000009138">
    <property type="component" value="Unassembled WGS sequence"/>
</dbReference>
<feature type="compositionally biased region" description="Polar residues" evidence="1">
    <location>
        <begin position="1"/>
        <end position="14"/>
    </location>
</feature>
<dbReference type="InParanoid" id="I1CIV1"/>
<sequence>MLSANENANPQTSDVKPKNSIVGEDNAGKMIGYPHLSLLVLIFPYLYTTCTDHYSMVPKTQKSLLSAQEYTAYQKTREVSLKLQWI</sequence>
<protein>
    <submittedName>
        <fullName evidence="2">Uncharacterized protein</fullName>
    </submittedName>
</protein>
<dbReference type="STRING" id="246409.I1CIV1"/>
<dbReference type="RefSeq" id="XP_067523777.1">
    <property type="nucleotide sequence ID" value="XM_067667676.1"/>
</dbReference>
<evidence type="ECO:0000313" key="2">
    <source>
        <dbReference type="EMBL" id="EIE88381.1"/>
    </source>
</evidence>
<keyword evidence="3" id="KW-1185">Reference proteome</keyword>
<dbReference type="EMBL" id="CH476742">
    <property type="protein sequence ID" value="EIE88381.1"/>
    <property type="molecule type" value="Genomic_DNA"/>
</dbReference>
<gene>
    <name evidence="2" type="ORF">RO3G_13092</name>
</gene>
<dbReference type="VEuPathDB" id="FungiDB:RO3G_13092"/>
<feature type="region of interest" description="Disordered" evidence="1">
    <location>
        <begin position="1"/>
        <end position="21"/>
    </location>
</feature>